<dbReference type="RefSeq" id="WP_341416133.1">
    <property type="nucleotide sequence ID" value="NZ_JBBPCC010000008.1"/>
</dbReference>
<name>A0ABU9DJJ9_9BACL</name>
<evidence type="ECO:0000313" key="2">
    <source>
        <dbReference type="Proteomes" id="UP001469365"/>
    </source>
</evidence>
<keyword evidence="2" id="KW-1185">Reference proteome</keyword>
<dbReference type="Gene3D" id="3.90.70.10">
    <property type="entry name" value="Cysteine proteinases"/>
    <property type="match status" value="1"/>
</dbReference>
<reference evidence="1 2" key="1">
    <citation type="submission" date="2024-04" db="EMBL/GenBank/DDBJ databases">
        <title>draft genome sequnece of Paenibacillus filicis.</title>
        <authorList>
            <person name="Kim D.-U."/>
        </authorList>
    </citation>
    <scope>NUCLEOTIDE SEQUENCE [LARGE SCALE GENOMIC DNA]</scope>
    <source>
        <strain evidence="1 2">KACC14197</strain>
    </source>
</reference>
<protein>
    <recommendedName>
        <fullName evidence="3">Butirosin biosynthesis protein H N-terminal domain-containing protein</fullName>
    </recommendedName>
</protein>
<proteinExistence type="predicted"/>
<sequence>MFTYVGNGAYCYANSTSMLLDSIGEQVSPNLIEVLTGVGLGAVWFKEDNMIFFSNGIPHLGVSKAMDILGCASKEVSGTDEAGLVEKIAEELKEHPIMMGPLDMGFLTYMPNHPYLHGSDHYVLALGLEDGWVRLHDPAGYPFATLPVRDLIQACKTNRLQYRLYPNDLIYHYWSEPVRLQHRTSSEMYREAIRYFREVYLDADRLASVHGWMTGGDAIAALQRHVKAGEVDPGLQGHLTHFAFQVGARRALNYSEFFQCENPKLSGLKFMQSEMFGNCHGLAVRGEWQAIGDSLQGLGEFEQQFRELLFQKH</sequence>
<dbReference type="Proteomes" id="UP001469365">
    <property type="component" value="Unassembled WGS sequence"/>
</dbReference>
<gene>
    <name evidence="1" type="ORF">WMW72_14110</name>
</gene>
<organism evidence="1 2">
    <name type="scientific">Paenibacillus filicis</name>
    <dbReference type="NCBI Taxonomy" id="669464"/>
    <lineage>
        <taxon>Bacteria</taxon>
        <taxon>Bacillati</taxon>
        <taxon>Bacillota</taxon>
        <taxon>Bacilli</taxon>
        <taxon>Bacillales</taxon>
        <taxon>Paenibacillaceae</taxon>
        <taxon>Paenibacillus</taxon>
    </lineage>
</organism>
<evidence type="ECO:0008006" key="3">
    <source>
        <dbReference type="Google" id="ProtNLM"/>
    </source>
</evidence>
<accession>A0ABU9DJJ9</accession>
<dbReference type="EMBL" id="JBBPCC010000008">
    <property type="protein sequence ID" value="MEK8129034.1"/>
    <property type="molecule type" value="Genomic_DNA"/>
</dbReference>
<comment type="caution">
    <text evidence="1">The sequence shown here is derived from an EMBL/GenBank/DDBJ whole genome shotgun (WGS) entry which is preliminary data.</text>
</comment>
<evidence type="ECO:0000313" key="1">
    <source>
        <dbReference type="EMBL" id="MEK8129034.1"/>
    </source>
</evidence>